<protein>
    <submittedName>
        <fullName evidence="1">Uncharacterized protein</fullName>
    </submittedName>
</protein>
<evidence type="ECO:0000313" key="2">
    <source>
        <dbReference type="Proteomes" id="UP001050975"/>
    </source>
</evidence>
<dbReference type="EMBL" id="BLAY01000262">
    <property type="protein sequence ID" value="GET43854.1"/>
    <property type="molecule type" value="Genomic_DNA"/>
</dbReference>
<proteinExistence type="predicted"/>
<keyword evidence="2" id="KW-1185">Reference proteome</keyword>
<sequence>MLQKPENLGEGESINTWFDRIASQLVFGSYLVVGDEPHRLVEIEFYYFADTHPDPFTHRDPLQLECGRWYFHRTRGRYRSGSFKGLDLTFGDGQAFGGILIRSIATPDGKLIDGPSLCVDYLLAKADAMGVAELDDAIAGRVAWNTDNPLFLQSVATDNHQFYRSARVGLSSKKAQLSAEMPQYILLPYRYLTETRRITKGKPYLVLSLYIQGLDPTAIHQLTGCPKPSIQRYIEDFAAGQQEIDFTPYFGIELNSKQLCKLHGTWQANMKKSALK</sequence>
<name>A0AAV3WPD4_9CYAN</name>
<reference evidence="1" key="1">
    <citation type="submission" date="2019-10" db="EMBL/GenBank/DDBJ databases">
        <title>Draft genome sequece of Microseira wollei NIES-4236.</title>
        <authorList>
            <person name="Yamaguchi H."/>
            <person name="Suzuki S."/>
            <person name="Kawachi M."/>
        </authorList>
    </citation>
    <scope>NUCLEOTIDE SEQUENCE</scope>
    <source>
        <strain evidence="1">NIES-4236</strain>
    </source>
</reference>
<evidence type="ECO:0000313" key="1">
    <source>
        <dbReference type="EMBL" id="GET43854.1"/>
    </source>
</evidence>
<gene>
    <name evidence="1" type="ORF">MiSe_86800</name>
</gene>
<comment type="caution">
    <text evidence="1">The sequence shown here is derived from an EMBL/GenBank/DDBJ whole genome shotgun (WGS) entry which is preliminary data.</text>
</comment>
<organism evidence="1 2">
    <name type="scientific">Microseira wollei NIES-4236</name>
    <dbReference type="NCBI Taxonomy" id="2530354"/>
    <lineage>
        <taxon>Bacteria</taxon>
        <taxon>Bacillati</taxon>
        <taxon>Cyanobacteriota</taxon>
        <taxon>Cyanophyceae</taxon>
        <taxon>Oscillatoriophycideae</taxon>
        <taxon>Aerosakkonematales</taxon>
        <taxon>Aerosakkonemataceae</taxon>
        <taxon>Microseira</taxon>
    </lineage>
</organism>
<dbReference type="Proteomes" id="UP001050975">
    <property type="component" value="Unassembled WGS sequence"/>
</dbReference>
<accession>A0AAV3WPD4</accession>
<dbReference type="AlphaFoldDB" id="A0AAV3WPD4"/>